<evidence type="ECO:0000256" key="8">
    <source>
        <dbReference type="ARBA" id="ARBA00023136"/>
    </source>
</evidence>
<dbReference type="PROSITE" id="PS50227">
    <property type="entry name" value="G_PROTEIN_RECEP_F2_3"/>
    <property type="match status" value="1"/>
</dbReference>
<keyword evidence="6 14" id="KW-1133">Transmembrane helix</keyword>
<dbReference type="InterPro" id="IPR017981">
    <property type="entry name" value="GPCR_2-like_7TM"/>
</dbReference>
<dbReference type="PROSITE" id="PS00649">
    <property type="entry name" value="G_PROTEIN_RECEP_F2_1"/>
    <property type="match status" value="1"/>
</dbReference>
<evidence type="ECO:0000313" key="17">
    <source>
        <dbReference type="EMBL" id="TWW82090.1"/>
    </source>
</evidence>
<dbReference type="PANTHER" id="PTHR45620:SF2">
    <property type="entry name" value="CORTICOTROPIN-RELEASING FACTOR RECEPTOR 1"/>
    <property type="match status" value="1"/>
</dbReference>
<feature type="transmembrane region" description="Helical" evidence="14">
    <location>
        <begin position="597"/>
        <end position="617"/>
    </location>
</feature>
<dbReference type="GO" id="GO:0051424">
    <property type="term" value="F:corticotropin-releasing hormone binding"/>
    <property type="evidence" value="ECO:0007669"/>
    <property type="project" value="TreeGrafter"/>
</dbReference>
<dbReference type="SUPFAM" id="SSF111418">
    <property type="entry name" value="Hormone receptor domain"/>
    <property type="match status" value="2"/>
</dbReference>
<keyword evidence="9" id="KW-1015">Disulfide bond</keyword>
<dbReference type="InterPro" id="IPR003051">
    <property type="entry name" value="GPCR_2_CRF_rcpt"/>
</dbReference>
<dbReference type="PANTHER" id="PTHR45620">
    <property type="entry name" value="PDF RECEPTOR-LIKE PROTEIN-RELATED"/>
    <property type="match status" value="1"/>
</dbReference>
<dbReference type="AlphaFoldDB" id="A0A5C6PU87"/>
<keyword evidence="3" id="KW-1003">Cell membrane</keyword>
<dbReference type="InterPro" id="IPR000832">
    <property type="entry name" value="GPCR_2_secretin-like"/>
</dbReference>
<feature type="compositionally biased region" description="Low complexity" evidence="13">
    <location>
        <begin position="288"/>
        <end position="298"/>
    </location>
</feature>
<feature type="compositionally biased region" description="Basic and acidic residues" evidence="13">
    <location>
        <begin position="171"/>
        <end position="209"/>
    </location>
</feature>
<comment type="subcellular location">
    <subcellularLocation>
        <location evidence="1">Cell membrane</location>
        <topology evidence="1">Multi-pass membrane protein</topology>
    </subcellularLocation>
</comment>
<organism evidence="17 18">
    <name type="scientific">Takifugu flavidus</name>
    <name type="common">sansaifugu</name>
    <dbReference type="NCBI Taxonomy" id="433684"/>
    <lineage>
        <taxon>Eukaryota</taxon>
        <taxon>Metazoa</taxon>
        <taxon>Chordata</taxon>
        <taxon>Craniata</taxon>
        <taxon>Vertebrata</taxon>
        <taxon>Euteleostomi</taxon>
        <taxon>Actinopterygii</taxon>
        <taxon>Neopterygii</taxon>
        <taxon>Teleostei</taxon>
        <taxon>Neoteleostei</taxon>
        <taxon>Acanthomorphata</taxon>
        <taxon>Eupercaria</taxon>
        <taxon>Tetraodontiformes</taxon>
        <taxon>Tetradontoidea</taxon>
        <taxon>Tetraodontidae</taxon>
        <taxon>Takifugu</taxon>
    </lineage>
</organism>
<evidence type="ECO:0000256" key="3">
    <source>
        <dbReference type="ARBA" id="ARBA00022475"/>
    </source>
</evidence>
<comment type="caution">
    <text evidence="17">The sequence shown here is derived from an EMBL/GenBank/DDBJ whole genome shotgun (WGS) entry which is preliminary data.</text>
</comment>
<feature type="compositionally biased region" description="Polar residues" evidence="13">
    <location>
        <begin position="333"/>
        <end position="392"/>
    </location>
</feature>
<dbReference type="GO" id="GO:0007189">
    <property type="term" value="P:adenylate cyclase-activating G protein-coupled receptor signaling pathway"/>
    <property type="evidence" value="ECO:0007669"/>
    <property type="project" value="TreeGrafter"/>
</dbReference>
<feature type="transmembrane region" description="Helical" evidence="14">
    <location>
        <begin position="727"/>
        <end position="749"/>
    </location>
</feature>
<feature type="compositionally biased region" description="Polar residues" evidence="13">
    <location>
        <begin position="248"/>
        <end position="264"/>
    </location>
</feature>
<dbReference type="SMART" id="SM00008">
    <property type="entry name" value="HormR"/>
    <property type="match status" value="1"/>
</dbReference>
<evidence type="ECO:0000256" key="5">
    <source>
        <dbReference type="ARBA" id="ARBA00022729"/>
    </source>
</evidence>
<evidence type="ECO:0000256" key="14">
    <source>
        <dbReference type="SAM" id="Phobius"/>
    </source>
</evidence>
<evidence type="ECO:0000256" key="2">
    <source>
        <dbReference type="ARBA" id="ARBA00005314"/>
    </source>
</evidence>
<feature type="compositionally biased region" description="Basic and acidic residues" evidence="13">
    <location>
        <begin position="409"/>
        <end position="420"/>
    </location>
</feature>
<dbReference type="InterPro" id="IPR017983">
    <property type="entry name" value="GPCR_2_secretin-like_CS"/>
</dbReference>
<evidence type="ECO:0000256" key="9">
    <source>
        <dbReference type="ARBA" id="ARBA00023157"/>
    </source>
</evidence>
<comment type="similarity">
    <text evidence="2">Belongs to the G-protein coupled receptor 2 family.</text>
</comment>
<dbReference type="InterPro" id="IPR036445">
    <property type="entry name" value="GPCR_2_extracell_dom_sf"/>
</dbReference>
<feature type="compositionally biased region" description="Low complexity" evidence="13">
    <location>
        <begin position="265"/>
        <end position="281"/>
    </location>
</feature>
<protein>
    <submittedName>
        <fullName evidence="17">Corticotropin-releasing factor receptor 1</fullName>
    </submittedName>
</protein>
<keyword evidence="7" id="KW-0297">G-protein coupled receptor</keyword>
<feature type="region of interest" description="Disordered" evidence="13">
    <location>
        <begin position="156"/>
        <end position="445"/>
    </location>
</feature>
<evidence type="ECO:0000256" key="1">
    <source>
        <dbReference type="ARBA" id="ARBA00004651"/>
    </source>
</evidence>
<dbReference type="PROSITE" id="PS00650">
    <property type="entry name" value="G_PROTEIN_RECEP_F2_2"/>
    <property type="match status" value="1"/>
</dbReference>
<dbReference type="InterPro" id="IPR001879">
    <property type="entry name" value="GPCR_2_extracellular_dom"/>
</dbReference>
<evidence type="ECO:0000256" key="13">
    <source>
        <dbReference type="SAM" id="MobiDB-lite"/>
    </source>
</evidence>
<dbReference type="InterPro" id="IPR050332">
    <property type="entry name" value="GPCR_2"/>
</dbReference>
<evidence type="ECO:0000256" key="4">
    <source>
        <dbReference type="ARBA" id="ARBA00022692"/>
    </source>
</evidence>
<feature type="domain" description="G-protein coupled receptors family 2 profile 1" evidence="15">
    <location>
        <begin position="63"/>
        <end position="137"/>
    </location>
</feature>
<keyword evidence="12" id="KW-0807">Transducer</keyword>
<evidence type="ECO:0000259" key="16">
    <source>
        <dbReference type="PROSITE" id="PS50261"/>
    </source>
</evidence>
<accession>A0A5C6PU87</accession>
<feature type="transmembrane region" description="Helical" evidence="14">
    <location>
        <begin position="522"/>
        <end position="540"/>
    </location>
</feature>
<keyword evidence="10 17" id="KW-0675">Receptor</keyword>
<dbReference type="GO" id="GO:0043005">
    <property type="term" value="C:neuron projection"/>
    <property type="evidence" value="ECO:0007669"/>
    <property type="project" value="TreeGrafter"/>
</dbReference>
<dbReference type="GO" id="GO:0005886">
    <property type="term" value="C:plasma membrane"/>
    <property type="evidence" value="ECO:0007669"/>
    <property type="project" value="UniProtKB-SubCell"/>
</dbReference>
<evidence type="ECO:0000256" key="6">
    <source>
        <dbReference type="ARBA" id="ARBA00022989"/>
    </source>
</evidence>
<proteinExistence type="inferred from homology"/>
<dbReference type="GO" id="GO:0007166">
    <property type="term" value="P:cell surface receptor signaling pathway"/>
    <property type="evidence" value="ECO:0007669"/>
    <property type="project" value="InterPro"/>
</dbReference>
<keyword evidence="4 14" id="KW-0812">Transmembrane</keyword>
<evidence type="ECO:0000259" key="15">
    <source>
        <dbReference type="PROSITE" id="PS50227"/>
    </source>
</evidence>
<dbReference type="GO" id="GO:0015056">
    <property type="term" value="F:corticotrophin-releasing factor receptor activity"/>
    <property type="evidence" value="ECO:0007669"/>
    <property type="project" value="TreeGrafter"/>
</dbReference>
<reference evidence="17 18" key="1">
    <citation type="submission" date="2019-04" db="EMBL/GenBank/DDBJ databases">
        <title>Chromosome genome assembly for Takifugu flavidus.</title>
        <authorList>
            <person name="Xiao S."/>
        </authorList>
    </citation>
    <scope>NUCLEOTIDE SEQUENCE [LARGE SCALE GENOMIC DNA]</scope>
    <source>
        <strain evidence="17">HTHZ2018</strain>
        <tissue evidence="17">Muscle</tissue>
    </source>
</reference>
<dbReference type="Pfam" id="PF02793">
    <property type="entry name" value="HRM"/>
    <property type="match status" value="1"/>
</dbReference>
<dbReference type="SUPFAM" id="SSF81321">
    <property type="entry name" value="Family A G protein-coupled receptor-like"/>
    <property type="match status" value="1"/>
</dbReference>
<evidence type="ECO:0000256" key="12">
    <source>
        <dbReference type="ARBA" id="ARBA00023224"/>
    </source>
</evidence>
<dbReference type="FunFam" id="1.20.1070.10:FF:000021">
    <property type="entry name" value="Corticotropin releasing factor receptor 2"/>
    <property type="match status" value="1"/>
</dbReference>
<dbReference type="PRINTS" id="PR00249">
    <property type="entry name" value="GPCRSECRETIN"/>
</dbReference>
<feature type="compositionally biased region" description="Basic and acidic residues" evidence="13">
    <location>
        <begin position="217"/>
        <end position="243"/>
    </location>
</feature>
<keyword evidence="18" id="KW-1185">Reference proteome</keyword>
<evidence type="ECO:0000256" key="7">
    <source>
        <dbReference type="ARBA" id="ARBA00023040"/>
    </source>
</evidence>
<feature type="transmembrane region" description="Helical" evidence="14">
    <location>
        <begin position="486"/>
        <end position="510"/>
    </location>
</feature>
<keyword evidence="8 14" id="KW-0472">Membrane</keyword>
<feature type="transmembrane region" description="Helical" evidence="14">
    <location>
        <begin position="695"/>
        <end position="715"/>
    </location>
</feature>
<feature type="compositionally biased region" description="Low complexity" evidence="13">
    <location>
        <begin position="393"/>
        <end position="406"/>
    </location>
</feature>
<dbReference type="Gene3D" id="4.10.1240.10">
    <property type="entry name" value="GPCR, family 2, extracellular hormone receptor domain"/>
    <property type="match status" value="1"/>
</dbReference>
<dbReference type="EMBL" id="RHFK02000001">
    <property type="protein sequence ID" value="TWW82090.1"/>
    <property type="molecule type" value="Genomic_DNA"/>
</dbReference>
<evidence type="ECO:0000256" key="10">
    <source>
        <dbReference type="ARBA" id="ARBA00023170"/>
    </source>
</evidence>
<dbReference type="CDD" id="cd15445">
    <property type="entry name" value="7tmB1_CRF-R1"/>
    <property type="match status" value="1"/>
</dbReference>
<evidence type="ECO:0000256" key="11">
    <source>
        <dbReference type="ARBA" id="ARBA00023180"/>
    </source>
</evidence>
<sequence>PVETSPAPSALHVWAEVTLESSSTEAPKDLAALYVDMSPHPTPNLLVCALVSLLPPGSLANLTCEALLMLSGNVSLQSLAAAWNQSLMNATSTWSGSGLYCETSIDGIGTCWPRSAAGHMVSRPCPEMFYGVRYNTTILDPQPPQELEELSTDSWIGLMNGQDGGLTSQQEQRRSRQEQRRSQQEQRRSQQEQRRSQQEQRRSQQEQRRSQQKQRRSQQEHRKSQQEQRRSQQEQRRSQQEQRRSHRNSAGPNRNSAGHNRNSAGPNRNSAGSNRNSAGPNRNSAGPNRNSKSSNRNSAGPDRNSAGPDRNSAGSDRNSAGPDRNSAGPDRNSAGSDRNSAGSDRNSAGPNRNSAGPNRNSAGPNRNSAGYNRNSAGPNRNSTGPNRNSTGPNRNSKGSNRNSKGSKFLKLEPLKAEHPGRQSNLPAVRSWQEDGLRQSGGSGRGSAVDNVYRKCLANGTWALKGNYSMCKAILHEEKKGKMHYQIAVIINFLGHCISMVALLVAFFLFLCLRSIRCLRNIIHWNLITAFILRNATWFIVQLTMSPEVHESNVVWCRLVTASFNYFHSTNFFWMFGEGCYLHTAIVLTYSTDKLRKWMFICIGWCIPFPIIVAWAIGKLYYDNEKCWFGKRAGVYTDYIYQGPMILVLVVELVTPLLTVPSDPQINFIFLFNIVRILMTKLRASTTSETIQYRKAVKATLVLLPLLGITYMLFFVNPGEDEISQVVFIYFNSFLESFQGFFVSVFYCFLNSEVRSAVRKRFHRWQEQHSIRARMTQAMSIPTSPSRVSFHSIKQSTSL</sequence>
<dbReference type="PRINTS" id="PR01279">
    <property type="entry name" value="CRFRECEPTOR"/>
</dbReference>
<dbReference type="PROSITE" id="PS50261">
    <property type="entry name" value="G_PROTEIN_RECEP_F2_4"/>
    <property type="match status" value="1"/>
</dbReference>
<feature type="non-terminal residue" evidence="17">
    <location>
        <position position="1"/>
    </location>
</feature>
<name>A0A5C6PU87_9TELE</name>
<dbReference type="Gene3D" id="1.20.1070.10">
    <property type="entry name" value="Rhodopsin 7-helix transmembrane proteins"/>
    <property type="match status" value="1"/>
</dbReference>
<dbReference type="Proteomes" id="UP000324091">
    <property type="component" value="Chromosome 1"/>
</dbReference>
<evidence type="ECO:0000313" key="18">
    <source>
        <dbReference type="Proteomes" id="UP000324091"/>
    </source>
</evidence>
<feature type="domain" description="G-protein coupled receptors family 2 profile 2" evidence="16">
    <location>
        <begin position="487"/>
        <end position="750"/>
    </location>
</feature>
<keyword evidence="5" id="KW-0732">Signal</keyword>
<keyword evidence="11" id="KW-0325">Glycoprotein</keyword>
<dbReference type="GO" id="GO:0043404">
    <property type="term" value="F:corticotropin-releasing hormone receptor activity"/>
    <property type="evidence" value="ECO:0007669"/>
    <property type="project" value="TreeGrafter"/>
</dbReference>
<dbReference type="GO" id="GO:0008528">
    <property type="term" value="F:G protein-coupled peptide receptor activity"/>
    <property type="evidence" value="ECO:0007669"/>
    <property type="project" value="TreeGrafter"/>
</dbReference>
<dbReference type="Pfam" id="PF00002">
    <property type="entry name" value="7tm_2"/>
    <property type="match status" value="1"/>
</dbReference>
<gene>
    <name evidence="17" type="ORF">D4764_01G0019050</name>
</gene>